<name>A0ABT0B4V4_9SPHN</name>
<dbReference type="InterPro" id="IPR016039">
    <property type="entry name" value="Thiolase-like"/>
</dbReference>
<evidence type="ECO:0000256" key="10">
    <source>
        <dbReference type="ARBA" id="ARBA00037576"/>
    </source>
</evidence>
<gene>
    <name evidence="15" type="ORF">MTR64_15845</name>
</gene>
<keyword evidence="4" id="KW-1003">Cell membrane</keyword>
<dbReference type="InterPro" id="IPR018201">
    <property type="entry name" value="Ketoacyl_synth_AS"/>
</dbReference>
<evidence type="ECO:0000313" key="16">
    <source>
        <dbReference type="Proteomes" id="UP001162880"/>
    </source>
</evidence>
<dbReference type="Gene3D" id="3.40.47.10">
    <property type="match status" value="2"/>
</dbReference>
<keyword evidence="3" id="KW-0536">Nodulation</keyword>
<dbReference type="EMBL" id="JALHLE010000027">
    <property type="protein sequence ID" value="MCJ2180043.1"/>
    <property type="molecule type" value="Genomic_DNA"/>
</dbReference>
<dbReference type="SUPFAM" id="SSF53901">
    <property type="entry name" value="Thiolase-like"/>
    <property type="match status" value="2"/>
</dbReference>
<dbReference type="Pfam" id="PF02801">
    <property type="entry name" value="Ketoacyl-synt_C"/>
    <property type="match status" value="1"/>
</dbReference>
<dbReference type="PROSITE" id="PS00606">
    <property type="entry name" value="KS3_1"/>
    <property type="match status" value="1"/>
</dbReference>
<dbReference type="PROSITE" id="PS52004">
    <property type="entry name" value="KS3_2"/>
    <property type="match status" value="1"/>
</dbReference>
<keyword evidence="6 13" id="KW-0808">Transferase</keyword>
<evidence type="ECO:0000256" key="5">
    <source>
        <dbReference type="ARBA" id="ARBA00022519"/>
    </source>
</evidence>
<evidence type="ECO:0000256" key="6">
    <source>
        <dbReference type="ARBA" id="ARBA00022679"/>
    </source>
</evidence>
<feature type="domain" description="Ketosynthase family 3 (KS3)" evidence="14">
    <location>
        <begin position="1"/>
        <end position="399"/>
    </location>
</feature>
<evidence type="ECO:0000256" key="7">
    <source>
        <dbReference type="ARBA" id="ARBA00022692"/>
    </source>
</evidence>
<evidence type="ECO:0000259" key="14">
    <source>
        <dbReference type="PROSITE" id="PS52004"/>
    </source>
</evidence>
<keyword evidence="9" id="KW-0472">Membrane</keyword>
<dbReference type="NCBIfam" id="NF005589">
    <property type="entry name" value="PRK07314.1"/>
    <property type="match status" value="1"/>
</dbReference>
<evidence type="ECO:0000256" key="13">
    <source>
        <dbReference type="RuleBase" id="RU003694"/>
    </source>
</evidence>
<dbReference type="InterPro" id="IPR014030">
    <property type="entry name" value="Ketoacyl_synth_N"/>
</dbReference>
<dbReference type="InterPro" id="IPR000794">
    <property type="entry name" value="Beta-ketoacyl_synthase"/>
</dbReference>
<evidence type="ECO:0000256" key="1">
    <source>
        <dbReference type="ARBA" id="ARBA00004533"/>
    </source>
</evidence>
<keyword evidence="16" id="KW-1185">Reference proteome</keyword>
<organism evidence="15 16">
    <name type="scientific">Novosphingobium album</name>
    <name type="common">ex Hu et al. 2023</name>
    <dbReference type="NCBI Taxonomy" id="2930093"/>
    <lineage>
        <taxon>Bacteria</taxon>
        <taxon>Pseudomonadati</taxon>
        <taxon>Pseudomonadota</taxon>
        <taxon>Alphaproteobacteria</taxon>
        <taxon>Sphingomonadales</taxon>
        <taxon>Sphingomonadaceae</taxon>
        <taxon>Novosphingobium</taxon>
    </lineage>
</organism>
<dbReference type="CDD" id="cd00834">
    <property type="entry name" value="KAS_I_II"/>
    <property type="match status" value="1"/>
</dbReference>
<keyword evidence="5" id="KW-0997">Cell inner membrane</keyword>
<dbReference type="PANTHER" id="PTHR11712:SF352">
    <property type="entry name" value="3-OXOACYL-[ACYL-CARRIER-PROTEIN] SYNTHASE"/>
    <property type="match status" value="1"/>
</dbReference>
<dbReference type="RefSeq" id="WP_243995391.1">
    <property type="nucleotide sequence ID" value="NZ_JALHLE010000027.1"/>
</dbReference>
<proteinExistence type="inferred from homology"/>
<comment type="subcellular location">
    <subcellularLocation>
        <location evidence="1">Cell inner membrane</location>
    </subcellularLocation>
</comment>
<accession>A0ABT0B4V4</accession>
<dbReference type="Proteomes" id="UP001162880">
    <property type="component" value="Unassembled WGS sequence"/>
</dbReference>
<dbReference type="InterPro" id="IPR020841">
    <property type="entry name" value="PKS_Beta-ketoAc_synthase_dom"/>
</dbReference>
<evidence type="ECO:0000256" key="11">
    <source>
        <dbReference type="ARBA" id="ARBA00039445"/>
    </source>
</evidence>
<keyword evidence="8" id="KW-1133">Transmembrane helix</keyword>
<comment type="similarity">
    <text evidence="2 13">Belongs to the thiolase-like superfamily. Beta-ketoacyl-ACP synthases family.</text>
</comment>
<evidence type="ECO:0000256" key="12">
    <source>
        <dbReference type="ARBA" id="ARBA00041756"/>
    </source>
</evidence>
<keyword evidence="7" id="KW-0812">Transmembrane</keyword>
<comment type="function">
    <text evidence="10">Proposed to synthesize NOD factor fatty acyl chain. Involved in the synthesis of a highly unsaturated fatty acid moiety, which forms part of a lipo-oligosaccharide that is responsible for host specificity.</text>
</comment>
<evidence type="ECO:0000256" key="4">
    <source>
        <dbReference type="ARBA" id="ARBA00022475"/>
    </source>
</evidence>
<evidence type="ECO:0000256" key="3">
    <source>
        <dbReference type="ARBA" id="ARBA00022458"/>
    </source>
</evidence>
<evidence type="ECO:0000256" key="2">
    <source>
        <dbReference type="ARBA" id="ARBA00008467"/>
    </source>
</evidence>
<protein>
    <recommendedName>
        <fullName evidence="11">Nodulation protein E</fullName>
    </recommendedName>
    <alternativeName>
        <fullName evidence="12">Host-specificity of nodulation protein B</fullName>
    </alternativeName>
</protein>
<dbReference type="PANTHER" id="PTHR11712">
    <property type="entry name" value="POLYKETIDE SYNTHASE-RELATED"/>
    <property type="match status" value="1"/>
</dbReference>
<dbReference type="InterPro" id="IPR014031">
    <property type="entry name" value="Ketoacyl_synth_C"/>
</dbReference>
<dbReference type="SMART" id="SM00825">
    <property type="entry name" value="PKS_KS"/>
    <property type="match status" value="1"/>
</dbReference>
<reference evidence="15" key="1">
    <citation type="submission" date="2022-03" db="EMBL/GenBank/DDBJ databases">
        <title>Identification of a novel bacterium isolated from mangrove sediments.</title>
        <authorList>
            <person name="Pan X."/>
        </authorList>
    </citation>
    <scope>NUCLEOTIDE SEQUENCE</scope>
    <source>
        <strain evidence="15">B2580</strain>
    </source>
</reference>
<dbReference type="Pfam" id="PF00109">
    <property type="entry name" value="ketoacyl-synt"/>
    <property type="match status" value="1"/>
</dbReference>
<comment type="caution">
    <text evidence="15">The sequence shown here is derived from an EMBL/GenBank/DDBJ whole genome shotgun (WGS) entry which is preliminary data.</text>
</comment>
<evidence type="ECO:0000256" key="9">
    <source>
        <dbReference type="ARBA" id="ARBA00023136"/>
    </source>
</evidence>
<sequence>MKRVAITGRGTVSPAGLDVPATWMAVKQGLSAIRPVHIERQELISCPVAAQVPGYDPANFFTSKQVGPLDRVSQFAVVAAREALDDSGIPPDTEALRSAATIVGVGGGGLETMESGYWRLYGEKSRRSHPFTVPRQMCSAPASQVSMHLGMQGLAYGVTSACASGTHAIGQAFNLVRSGMSRVAFAGGTEAPITPGTVLAWEALRVLSSDTCRPFSANRSGLVLGEGAAMLVLEEWDHAVSRGATIYAEVLGFGANSDARDLTTPDQESVGRAMAMAIHDASLTPAAVGYINAHGTGTAMNDAVESAAIRAVFDNAPPPVSSTKGVLGHSLGATGAMEAVLTAMALYEQVLPPTANCSEPDHDLGIDMVPEGPRKHEFAVAMSNSFAFGGLNAVLLLGRA</sequence>
<evidence type="ECO:0000256" key="8">
    <source>
        <dbReference type="ARBA" id="ARBA00022989"/>
    </source>
</evidence>
<evidence type="ECO:0000313" key="15">
    <source>
        <dbReference type="EMBL" id="MCJ2180043.1"/>
    </source>
</evidence>